<dbReference type="AlphaFoldDB" id="A0A9W9W6H7"/>
<dbReference type="RefSeq" id="XP_056491636.1">
    <property type="nucleotide sequence ID" value="XM_056628902.1"/>
</dbReference>
<keyword evidence="2" id="KW-1185">Reference proteome</keyword>
<organism evidence="1 2">
    <name type="scientific">Penicillium cosmopolitanum</name>
    <dbReference type="NCBI Taxonomy" id="1131564"/>
    <lineage>
        <taxon>Eukaryota</taxon>
        <taxon>Fungi</taxon>
        <taxon>Dikarya</taxon>
        <taxon>Ascomycota</taxon>
        <taxon>Pezizomycotina</taxon>
        <taxon>Eurotiomycetes</taxon>
        <taxon>Eurotiomycetidae</taxon>
        <taxon>Eurotiales</taxon>
        <taxon>Aspergillaceae</taxon>
        <taxon>Penicillium</taxon>
    </lineage>
</organism>
<proteinExistence type="predicted"/>
<dbReference type="OrthoDB" id="4324149at2759"/>
<reference evidence="1" key="2">
    <citation type="journal article" date="2023" name="IMA Fungus">
        <title>Comparative genomic study of the Penicillium genus elucidates a diverse pangenome and 15 lateral gene transfer events.</title>
        <authorList>
            <person name="Petersen C."/>
            <person name="Sorensen T."/>
            <person name="Nielsen M.R."/>
            <person name="Sondergaard T.E."/>
            <person name="Sorensen J.L."/>
            <person name="Fitzpatrick D.A."/>
            <person name="Frisvad J.C."/>
            <person name="Nielsen K.L."/>
        </authorList>
    </citation>
    <scope>NUCLEOTIDE SEQUENCE</scope>
    <source>
        <strain evidence="1">IBT 29677</strain>
    </source>
</reference>
<comment type="caution">
    <text evidence="1">The sequence shown here is derived from an EMBL/GenBank/DDBJ whole genome shotgun (WGS) entry which is preliminary data.</text>
</comment>
<reference evidence="1" key="1">
    <citation type="submission" date="2022-12" db="EMBL/GenBank/DDBJ databases">
        <authorList>
            <person name="Petersen C."/>
        </authorList>
    </citation>
    <scope>NUCLEOTIDE SEQUENCE</scope>
    <source>
        <strain evidence="1">IBT 29677</strain>
    </source>
</reference>
<protein>
    <submittedName>
        <fullName evidence="1">Transposase</fullName>
    </submittedName>
</protein>
<gene>
    <name evidence="1" type="ORF">N7509_004265</name>
</gene>
<dbReference type="GeneID" id="81367882"/>
<dbReference type="EMBL" id="JAPZBU010000005">
    <property type="protein sequence ID" value="KAJ5404394.1"/>
    <property type="molecule type" value="Genomic_DNA"/>
</dbReference>
<name>A0A9W9W6H7_9EURO</name>
<evidence type="ECO:0000313" key="1">
    <source>
        <dbReference type="EMBL" id="KAJ5404394.1"/>
    </source>
</evidence>
<accession>A0A9W9W6H7</accession>
<sequence length="123" mass="14272">MSPYGWIPDDLALTCLSCFIEAIGNTDRLKRRESAFLYSMVIKCEVNSIILFVFQPHLTHFCWLLDGKPFLNYKQQFRMMNNDLAFWSGLPYGGSDFLAIIGPIREKALTQRIIRESFKDRGI</sequence>
<evidence type="ECO:0000313" key="2">
    <source>
        <dbReference type="Proteomes" id="UP001147747"/>
    </source>
</evidence>
<dbReference type="Proteomes" id="UP001147747">
    <property type="component" value="Unassembled WGS sequence"/>
</dbReference>